<dbReference type="AlphaFoldDB" id="A0A1A8XLG3"/>
<dbReference type="GO" id="GO:0006355">
    <property type="term" value="P:regulation of DNA-templated transcription"/>
    <property type="evidence" value="ECO:0007669"/>
    <property type="project" value="InterPro"/>
</dbReference>
<gene>
    <name evidence="6" type="ORF">ACCAA_290004</name>
</gene>
<dbReference type="GO" id="GO:0003677">
    <property type="term" value="F:DNA binding"/>
    <property type="evidence" value="ECO:0007669"/>
    <property type="project" value="UniProtKB-KW"/>
</dbReference>
<dbReference type="Pfam" id="PF00158">
    <property type="entry name" value="Sigma54_activat"/>
    <property type="match status" value="1"/>
</dbReference>
<dbReference type="PROSITE" id="PS50045">
    <property type="entry name" value="SIGMA54_INTERACT_4"/>
    <property type="match status" value="1"/>
</dbReference>
<accession>A0A1A8XLG3</accession>
<feature type="domain" description="Sigma-54 factor interaction" evidence="5">
    <location>
        <begin position="1"/>
        <end position="95"/>
    </location>
</feature>
<dbReference type="Gene3D" id="1.10.8.60">
    <property type="match status" value="1"/>
</dbReference>
<dbReference type="SUPFAM" id="SSF52540">
    <property type="entry name" value="P-loop containing nucleoside triphosphate hydrolases"/>
    <property type="match status" value="1"/>
</dbReference>
<dbReference type="GO" id="GO:0005524">
    <property type="term" value="F:ATP binding"/>
    <property type="evidence" value="ECO:0007669"/>
    <property type="project" value="UniProtKB-KW"/>
</dbReference>
<protein>
    <submittedName>
        <fullName evidence="6">Nif-specific regulatory protein</fullName>
    </submittedName>
</protein>
<feature type="compositionally biased region" description="Low complexity" evidence="4">
    <location>
        <begin position="113"/>
        <end position="128"/>
    </location>
</feature>
<sequence length="154" mass="17393">MPIIAATHRDLETAVEMGDFREDLFYRLNVMPLFLPPLRERIEDIPEIARHLLSKIGNDQKRKLSLTDLAQRRLVSHEWPGNVRELESCLERAAVLSEDGRIDVDLIRFPSGRSSRAPAPESTSTTPTFRKRNASLPPSNRPAGCRPRRPASSA</sequence>
<dbReference type="InterPro" id="IPR058031">
    <property type="entry name" value="AAA_lid_NorR"/>
</dbReference>
<dbReference type="InterPro" id="IPR002078">
    <property type="entry name" value="Sigma_54_int"/>
</dbReference>
<evidence type="ECO:0000313" key="7">
    <source>
        <dbReference type="Proteomes" id="UP000199169"/>
    </source>
</evidence>
<reference evidence="6 7" key="1">
    <citation type="submission" date="2016-06" db="EMBL/GenBank/DDBJ databases">
        <authorList>
            <person name="Kjaerup R.B."/>
            <person name="Dalgaard T.S."/>
            <person name="Juul-Madsen H.R."/>
        </authorList>
    </citation>
    <scope>NUCLEOTIDE SEQUENCE [LARGE SCALE GENOMIC DNA]</scope>
    <source>
        <strain evidence="6">3</strain>
    </source>
</reference>
<evidence type="ECO:0000256" key="1">
    <source>
        <dbReference type="ARBA" id="ARBA00022741"/>
    </source>
</evidence>
<feature type="region of interest" description="Disordered" evidence="4">
    <location>
        <begin position="109"/>
        <end position="154"/>
    </location>
</feature>
<evidence type="ECO:0000313" key="6">
    <source>
        <dbReference type="EMBL" id="SBT05985.1"/>
    </source>
</evidence>
<dbReference type="Pfam" id="PF25601">
    <property type="entry name" value="AAA_lid_14"/>
    <property type="match status" value="1"/>
</dbReference>
<evidence type="ECO:0000256" key="2">
    <source>
        <dbReference type="ARBA" id="ARBA00022840"/>
    </source>
</evidence>
<dbReference type="Gene3D" id="3.40.50.300">
    <property type="entry name" value="P-loop containing nucleotide triphosphate hydrolases"/>
    <property type="match status" value="1"/>
</dbReference>
<evidence type="ECO:0000256" key="4">
    <source>
        <dbReference type="SAM" id="MobiDB-lite"/>
    </source>
</evidence>
<dbReference type="InterPro" id="IPR027417">
    <property type="entry name" value="P-loop_NTPase"/>
</dbReference>
<dbReference type="PANTHER" id="PTHR32071">
    <property type="entry name" value="TRANSCRIPTIONAL REGULATORY PROTEIN"/>
    <property type="match status" value="1"/>
</dbReference>
<dbReference type="Proteomes" id="UP000199169">
    <property type="component" value="Unassembled WGS sequence"/>
</dbReference>
<keyword evidence="3" id="KW-0238">DNA-binding</keyword>
<keyword evidence="7" id="KW-1185">Reference proteome</keyword>
<proteinExistence type="predicted"/>
<name>A0A1A8XLG3_9PROT</name>
<dbReference type="STRING" id="1860102.ACCAA_290004"/>
<keyword evidence="2" id="KW-0067">ATP-binding</keyword>
<evidence type="ECO:0000259" key="5">
    <source>
        <dbReference type="PROSITE" id="PS50045"/>
    </source>
</evidence>
<keyword evidence="1" id="KW-0547">Nucleotide-binding</keyword>
<organism evidence="6 7">
    <name type="scientific">Candidatus Accumulibacter aalborgensis</name>
    <dbReference type="NCBI Taxonomy" id="1860102"/>
    <lineage>
        <taxon>Bacteria</taxon>
        <taxon>Pseudomonadati</taxon>
        <taxon>Pseudomonadota</taxon>
        <taxon>Betaproteobacteria</taxon>
        <taxon>Candidatus Accumulibacter</taxon>
    </lineage>
</organism>
<dbReference type="PANTHER" id="PTHR32071:SF117">
    <property type="entry name" value="PTS-DEPENDENT DIHYDROXYACETONE KINASE OPERON REGULATORY PROTEIN-RELATED"/>
    <property type="match status" value="1"/>
</dbReference>
<dbReference type="EMBL" id="FLQX01000104">
    <property type="protein sequence ID" value="SBT05985.1"/>
    <property type="molecule type" value="Genomic_DNA"/>
</dbReference>
<evidence type="ECO:0000256" key="3">
    <source>
        <dbReference type="ARBA" id="ARBA00023125"/>
    </source>
</evidence>